<accession>A0A5J4PW65</accession>
<feature type="compositionally biased region" description="Low complexity" evidence="1">
    <location>
        <begin position="1"/>
        <end position="12"/>
    </location>
</feature>
<dbReference type="AlphaFoldDB" id="A0A5J4PW65"/>
<sequence>RSKNNNLDQNNNRRSASRDEKSEVSEDAERINNEKPVNTMTAMEKAKFFIKNV</sequence>
<feature type="region of interest" description="Disordered" evidence="1">
    <location>
        <begin position="1"/>
        <end position="38"/>
    </location>
</feature>
<feature type="compositionally biased region" description="Basic and acidic residues" evidence="1">
    <location>
        <begin position="16"/>
        <end position="33"/>
    </location>
</feature>
<reference evidence="2 3" key="1">
    <citation type="submission" date="2019-03" db="EMBL/GenBank/DDBJ databases">
        <title>Single cell metagenomics reveals metabolic interactions within the superorganism composed of flagellate Streblomastix strix and complex community of Bacteroidetes bacteria on its surface.</title>
        <authorList>
            <person name="Treitli S.C."/>
            <person name="Kolisko M."/>
            <person name="Husnik F."/>
            <person name="Keeling P."/>
            <person name="Hampl V."/>
        </authorList>
    </citation>
    <scope>NUCLEOTIDE SEQUENCE [LARGE SCALE GENOMIC DNA]</scope>
    <source>
        <strain evidence="2">ST1C</strain>
    </source>
</reference>
<proteinExistence type="predicted"/>
<evidence type="ECO:0000256" key="1">
    <source>
        <dbReference type="SAM" id="MobiDB-lite"/>
    </source>
</evidence>
<organism evidence="2 3">
    <name type="scientific">Streblomastix strix</name>
    <dbReference type="NCBI Taxonomy" id="222440"/>
    <lineage>
        <taxon>Eukaryota</taxon>
        <taxon>Metamonada</taxon>
        <taxon>Preaxostyla</taxon>
        <taxon>Oxymonadida</taxon>
        <taxon>Streblomastigidae</taxon>
        <taxon>Streblomastix</taxon>
    </lineage>
</organism>
<comment type="caution">
    <text evidence="2">The sequence shown here is derived from an EMBL/GenBank/DDBJ whole genome shotgun (WGS) entry which is preliminary data.</text>
</comment>
<evidence type="ECO:0000313" key="2">
    <source>
        <dbReference type="EMBL" id="KAA6313352.1"/>
    </source>
</evidence>
<protein>
    <submittedName>
        <fullName evidence="2">Uncharacterized protein</fullName>
    </submittedName>
</protein>
<dbReference type="EMBL" id="SNRW01048354">
    <property type="protein sequence ID" value="KAA6313352.1"/>
    <property type="molecule type" value="Genomic_DNA"/>
</dbReference>
<evidence type="ECO:0000313" key="3">
    <source>
        <dbReference type="Proteomes" id="UP000324800"/>
    </source>
</evidence>
<name>A0A5J4PW65_9EUKA</name>
<dbReference type="Proteomes" id="UP000324800">
    <property type="component" value="Unassembled WGS sequence"/>
</dbReference>
<feature type="non-terminal residue" evidence="2">
    <location>
        <position position="1"/>
    </location>
</feature>
<gene>
    <name evidence="2" type="ORF">EZS28_055767</name>
</gene>